<feature type="domain" description="Cysteine-rich" evidence="1">
    <location>
        <begin position="150"/>
        <end position="226"/>
    </location>
</feature>
<proteinExistence type="predicted"/>
<dbReference type="EMBL" id="UINC01091182">
    <property type="protein sequence ID" value="SVC43750.1"/>
    <property type="molecule type" value="Genomic_DNA"/>
</dbReference>
<dbReference type="PANTHER" id="PTHR30296">
    <property type="entry name" value="UNCHARACTERIZED PROTEIN YKGE"/>
    <property type="match status" value="1"/>
</dbReference>
<feature type="domain" description="Cysteine-rich" evidence="1">
    <location>
        <begin position="14"/>
        <end position="100"/>
    </location>
</feature>
<accession>A0A382M4Y5</accession>
<name>A0A382M4Y5_9ZZZZ</name>
<protein>
    <recommendedName>
        <fullName evidence="1">Cysteine-rich domain-containing protein</fullName>
    </recommendedName>
</protein>
<dbReference type="AlphaFoldDB" id="A0A382M4Y5"/>
<reference evidence="2" key="1">
    <citation type="submission" date="2018-05" db="EMBL/GenBank/DDBJ databases">
        <authorList>
            <person name="Lanie J.A."/>
            <person name="Ng W.-L."/>
            <person name="Kazmierczak K.M."/>
            <person name="Andrzejewski T.M."/>
            <person name="Davidsen T.M."/>
            <person name="Wayne K.J."/>
            <person name="Tettelin H."/>
            <person name="Glass J.I."/>
            <person name="Rusch D."/>
            <person name="Podicherti R."/>
            <person name="Tsui H.-C.T."/>
            <person name="Winkler M.E."/>
        </authorList>
    </citation>
    <scope>NUCLEOTIDE SEQUENCE</scope>
</reference>
<dbReference type="Pfam" id="PF02754">
    <property type="entry name" value="CCG"/>
    <property type="match status" value="2"/>
</dbReference>
<evidence type="ECO:0000313" key="2">
    <source>
        <dbReference type="EMBL" id="SVC43750.1"/>
    </source>
</evidence>
<evidence type="ECO:0000259" key="1">
    <source>
        <dbReference type="Pfam" id="PF02754"/>
    </source>
</evidence>
<dbReference type="InterPro" id="IPR004017">
    <property type="entry name" value="Cys_rich_dom"/>
</dbReference>
<feature type="non-terminal residue" evidence="2">
    <location>
        <position position="229"/>
    </location>
</feature>
<gene>
    <name evidence="2" type="ORF">METZ01_LOCUS296604</name>
</gene>
<organism evidence="2">
    <name type="scientific">marine metagenome</name>
    <dbReference type="NCBI Taxonomy" id="408172"/>
    <lineage>
        <taxon>unclassified sequences</taxon>
        <taxon>metagenomes</taxon>
        <taxon>ecological metagenomes</taxon>
    </lineage>
</organism>
<dbReference type="GO" id="GO:0016491">
    <property type="term" value="F:oxidoreductase activity"/>
    <property type="evidence" value="ECO:0007669"/>
    <property type="project" value="UniProtKB-ARBA"/>
</dbReference>
<sequence length="229" mass="25005">MFNRPAPTDGKPTVALFVTCMVDVMYPEIGEAAVHLLRDHGVEVIFPEAQTCCGQPAFNSGRRTEAQKLVRGFLDIFGPLVEDDEVDAIVVPSGSCAAMVRHSYAVLLENGNQKVKDRANRVAERTYELTEYLVDVLGVESTVGRLDRRITYHPCCHLLRELGVDHQPRLLLEGLQGEGMVQLENAEDCCGFGGIFALWNAGISTEMGRRKARALDASGAELVAMADVG</sequence>
<dbReference type="PANTHER" id="PTHR30296:SF0">
    <property type="entry name" value="LACTATE UTILIZATION PROTEIN A"/>
    <property type="match status" value="1"/>
</dbReference>
<dbReference type="GO" id="GO:0005829">
    <property type="term" value="C:cytosol"/>
    <property type="evidence" value="ECO:0007669"/>
    <property type="project" value="TreeGrafter"/>
</dbReference>